<feature type="domain" description="NFACT RNA-binding" evidence="9">
    <location>
        <begin position="507"/>
        <end position="620"/>
    </location>
</feature>
<sequence>MKQRFNALDVRATVINLRERLIGIRLQNIYDVNAKTFLFKFAKPDDKELVLVESGTRIHTTQFSREKSITPTPFCAKLRKHLRTRRVTNVRQLGVDRIVDFEFAGGENSVGYHIICEFYASGNIILTDHNYRILALLRAVQPSETLKMAVGEIYNIKTILNDFEKVQEDQLRAALRSAGPKDNLKKILNIKFEYGPAMIEHIILQANLDPNMKVATDFDSSEGSPMLKALLESFNQGDDLIESTKNAVPQGYIILLDNAPKSADNEEEQVEIYDEFHPFLYKQFSNRKYKEFETFDKAVDEFFSAIESQKLELKSRRQEEAALKKLDAVRKEQESRVQALLSQQITNVRKAELIELNLQMVDAAITIIRNAVASQMDWQDLNDLVKEEKRRENPIALIIDKLKLETSQITLMLSDPEFLNEYDSDDEEESEQQPQSVKIDVDINLTAFANARKYYEQKKITATKHEKTIEASSKALKSAERKIRQDLKETKVTATINKIRKPFWFEKFLWFISTDGHLIIAGRDMQQNEMLVKRYLLKDDVYVHADLNGAASVIVKNKPNANGQPIPPSTLYQAGIMSVCQSRAWDAKMVTSAYWVYPDQVSKSAPSGEYLTTGSFMIRGKKNFLPPVQLVYGFGYLFKLDESSIGNHVKGRLNEEEEEQEQENEEEEKKKEDEKTEQENSVTPAFLTEETSQPEGPSEKEQEQQHHAPSTGSSSSDSKSVTSQSNDDSDDSSSSSDEDEDDNSAFPDTQLQSLPVETVENANADKYNLDEYGHDSDDQLSSPANGTQTPTKKFITAKERRLMKKKNLTEITDEIKQAQEKQKQKQKQQPKQQQQQQQQQSKNKAQSVSAPSSTRGRKGKAKKIKDKYADQDEEERQLRMELLGSNKGPQPKGKKAKRQAKAKEEKAALEKERAAKKAAAATDTTPAEVNDSKVERKQEQPEQEEEEAEPPVQGEDEKDTEAIRQMLKEENITMLEADEVANLSVLDSLTPNPLPEDIIHFAIPVCAPYTAIQKYKYKVKLTPGTLKRGKAIKQAQSVFFNMSEASAREKELIKSVPEMEGINAMMSKVKVSAPNLEASKRKKGGNRR</sequence>
<feature type="coiled-coil region" evidence="7">
    <location>
        <begin position="316"/>
        <end position="343"/>
    </location>
</feature>
<feature type="region of interest" description="Disordered" evidence="8">
    <location>
        <begin position="649"/>
        <end position="959"/>
    </location>
</feature>
<feature type="compositionally biased region" description="Low complexity" evidence="8">
    <location>
        <begin position="710"/>
        <end position="726"/>
    </location>
</feature>
<dbReference type="InterPro" id="IPR051608">
    <property type="entry name" value="RQC_Subunit_NEMF"/>
</dbReference>
<feature type="compositionally biased region" description="Low complexity" evidence="8">
    <location>
        <begin position="827"/>
        <end position="846"/>
    </location>
</feature>
<feature type="domain" description="NFACT protein C-terminal" evidence="10">
    <location>
        <begin position="980"/>
        <end position="1072"/>
    </location>
</feature>
<keyword evidence="5 7" id="KW-0175">Coiled coil</keyword>
<dbReference type="Pfam" id="PF11923">
    <property type="entry name" value="NFACT-C"/>
    <property type="match status" value="1"/>
</dbReference>
<feature type="compositionally biased region" description="Polar residues" evidence="8">
    <location>
        <begin position="746"/>
        <end position="755"/>
    </location>
</feature>
<feature type="compositionally biased region" description="Basic and acidic residues" evidence="8">
    <location>
        <begin position="813"/>
        <end position="823"/>
    </location>
</feature>
<feature type="compositionally biased region" description="Basic and acidic residues" evidence="8">
    <location>
        <begin position="767"/>
        <end position="777"/>
    </location>
</feature>
<evidence type="ECO:0000256" key="5">
    <source>
        <dbReference type="ARBA" id="ARBA00023054"/>
    </source>
</evidence>
<feature type="compositionally biased region" description="Basic and acidic residues" evidence="8">
    <location>
        <begin position="930"/>
        <end position="940"/>
    </location>
</feature>
<accession>A0A1C7NKU7</accession>
<evidence type="ECO:0000256" key="8">
    <source>
        <dbReference type="SAM" id="MobiDB-lite"/>
    </source>
</evidence>
<dbReference type="FunCoup" id="A0A1C7NKU7">
    <property type="interactions" value="581"/>
</dbReference>
<reference evidence="11 12" key="1">
    <citation type="submission" date="2016-03" db="EMBL/GenBank/DDBJ databases">
        <title>Choanephora cucurbitarum.</title>
        <authorList>
            <person name="Min B."/>
            <person name="Park H."/>
            <person name="Park J.-H."/>
            <person name="Shin H.-D."/>
            <person name="Choi I.-G."/>
        </authorList>
    </citation>
    <scope>NUCLEOTIDE SEQUENCE [LARGE SCALE GENOMIC DNA]</scope>
    <source>
        <strain evidence="11 12">KUS-F28377</strain>
    </source>
</reference>
<dbReference type="PANTHER" id="PTHR15239">
    <property type="entry name" value="NUCLEAR EXPORT MEDIATOR FACTOR NEMF"/>
    <property type="match status" value="1"/>
</dbReference>
<dbReference type="InParanoid" id="A0A1C7NKU7"/>
<dbReference type="AlphaFoldDB" id="A0A1C7NKU7"/>
<dbReference type="GO" id="GO:0043023">
    <property type="term" value="F:ribosomal large subunit binding"/>
    <property type="evidence" value="ECO:0007669"/>
    <property type="project" value="TreeGrafter"/>
</dbReference>
<comment type="similarity">
    <text evidence="3">Belongs to the NEMF family.</text>
</comment>
<protein>
    <submittedName>
        <fullName evidence="11">Nuclear export mediator factor Nemf</fullName>
    </submittedName>
</protein>
<feature type="coiled-coil region" evidence="7">
    <location>
        <begin position="462"/>
        <end position="489"/>
    </location>
</feature>
<evidence type="ECO:0000256" key="2">
    <source>
        <dbReference type="ARBA" id="ARBA00004496"/>
    </source>
</evidence>
<dbReference type="Gene3D" id="2.30.310.10">
    <property type="entry name" value="ibrinogen binding protein from staphylococcus aureus domain"/>
    <property type="match status" value="1"/>
</dbReference>
<dbReference type="InterPro" id="IPR021846">
    <property type="entry name" value="NFACT-C"/>
</dbReference>
<dbReference type="STRING" id="101091.A0A1C7NKU7"/>
<evidence type="ECO:0000256" key="7">
    <source>
        <dbReference type="SAM" id="Coils"/>
    </source>
</evidence>
<comment type="caution">
    <text evidence="11">The sequence shown here is derived from an EMBL/GenBank/DDBJ whole genome shotgun (WGS) entry which is preliminary data.</text>
</comment>
<dbReference type="EMBL" id="LUGH01000080">
    <property type="protein sequence ID" value="OBZ89752.1"/>
    <property type="molecule type" value="Genomic_DNA"/>
</dbReference>
<dbReference type="GO" id="GO:1990112">
    <property type="term" value="C:RQC complex"/>
    <property type="evidence" value="ECO:0007669"/>
    <property type="project" value="TreeGrafter"/>
</dbReference>
<dbReference type="GO" id="GO:0072344">
    <property type="term" value="P:rescue of stalled ribosome"/>
    <property type="evidence" value="ECO:0007669"/>
    <property type="project" value="TreeGrafter"/>
</dbReference>
<dbReference type="GO" id="GO:0005737">
    <property type="term" value="C:cytoplasm"/>
    <property type="evidence" value="ECO:0007669"/>
    <property type="project" value="UniProtKB-SubCell"/>
</dbReference>
<organism evidence="11 12">
    <name type="scientific">Choanephora cucurbitarum</name>
    <dbReference type="NCBI Taxonomy" id="101091"/>
    <lineage>
        <taxon>Eukaryota</taxon>
        <taxon>Fungi</taxon>
        <taxon>Fungi incertae sedis</taxon>
        <taxon>Mucoromycota</taxon>
        <taxon>Mucoromycotina</taxon>
        <taxon>Mucoromycetes</taxon>
        <taxon>Mucorales</taxon>
        <taxon>Mucorineae</taxon>
        <taxon>Choanephoraceae</taxon>
        <taxon>Choanephoroideae</taxon>
        <taxon>Choanephora</taxon>
    </lineage>
</organism>
<proteinExistence type="inferred from homology"/>
<dbReference type="InterPro" id="IPR008532">
    <property type="entry name" value="NFACT_RNA-bd"/>
</dbReference>
<dbReference type="Pfam" id="PF05670">
    <property type="entry name" value="NFACT-R_1"/>
    <property type="match status" value="1"/>
</dbReference>
<dbReference type="GO" id="GO:1990116">
    <property type="term" value="P:ribosome-associated ubiquitin-dependent protein catabolic process"/>
    <property type="evidence" value="ECO:0007669"/>
    <property type="project" value="TreeGrafter"/>
</dbReference>
<dbReference type="FunFam" id="2.30.310.10:FF:000001">
    <property type="entry name" value="Nuclear export mediator factor Nemf"/>
    <property type="match status" value="1"/>
</dbReference>
<dbReference type="Proteomes" id="UP000093000">
    <property type="component" value="Unassembled WGS sequence"/>
</dbReference>
<evidence type="ECO:0000256" key="1">
    <source>
        <dbReference type="ARBA" id="ARBA00004123"/>
    </source>
</evidence>
<evidence type="ECO:0000256" key="4">
    <source>
        <dbReference type="ARBA" id="ARBA00022490"/>
    </source>
</evidence>
<gene>
    <name evidence="11" type="primary">Nemf</name>
    <name evidence="11" type="ORF">A0J61_02202</name>
</gene>
<feature type="compositionally biased region" description="Basic and acidic residues" evidence="8">
    <location>
        <begin position="667"/>
        <end position="678"/>
    </location>
</feature>
<evidence type="ECO:0000313" key="11">
    <source>
        <dbReference type="EMBL" id="OBZ89752.1"/>
    </source>
</evidence>
<evidence type="ECO:0000259" key="10">
    <source>
        <dbReference type="Pfam" id="PF11923"/>
    </source>
</evidence>
<feature type="compositionally biased region" description="Basic and acidic residues" evidence="8">
    <location>
        <begin position="901"/>
        <end position="915"/>
    </location>
</feature>
<evidence type="ECO:0000313" key="12">
    <source>
        <dbReference type="Proteomes" id="UP000093000"/>
    </source>
</evidence>
<feature type="compositionally biased region" description="Polar residues" evidence="8">
    <location>
        <begin position="779"/>
        <end position="791"/>
    </location>
</feature>
<feature type="compositionally biased region" description="Acidic residues" evidence="8">
    <location>
        <begin position="655"/>
        <end position="666"/>
    </location>
</feature>
<feature type="compositionally biased region" description="Basic and acidic residues" evidence="8">
    <location>
        <begin position="697"/>
        <end position="706"/>
    </location>
</feature>
<keyword evidence="4" id="KW-0963">Cytoplasm</keyword>
<keyword evidence="6" id="KW-0539">Nucleus</keyword>
<dbReference type="GO" id="GO:0005634">
    <property type="term" value="C:nucleus"/>
    <property type="evidence" value="ECO:0007669"/>
    <property type="project" value="UniProtKB-SubCell"/>
</dbReference>
<dbReference type="OrthoDB" id="207084at2759"/>
<feature type="compositionally biased region" description="Acidic residues" evidence="8">
    <location>
        <begin position="941"/>
        <end position="959"/>
    </location>
</feature>
<dbReference type="Pfam" id="PF05833">
    <property type="entry name" value="NFACT_N"/>
    <property type="match status" value="1"/>
</dbReference>
<dbReference type="PANTHER" id="PTHR15239:SF6">
    <property type="entry name" value="RIBOSOME QUALITY CONTROL COMPLEX SUBUNIT NEMF"/>
    <property type="match status" value="1"/>
</dbReference>
<dbReference type="NCBIfam" id="NF041120">
    <property type="entry name" value="RqcH_arch"/>
    <property type="match status" value="1"/>
</dbReference>
<keyword evidence="12" id="KW-1185">Reference proteome</keyword>
<evidence type="ECO:0000259" key="9">
    <source>
        <dbReference type="Pfam" id="PF05670"/>
    </source>
</evidence>
<feature type="compositionally biased region" description="Basic residues" evidence="8">
    <location>
        <begin position="855"/>
        <end position="865"/>
    </location>
</feature>
<dbReference type="GO" id="GO:0000049">
    <property type="term" value="F:tRNA binding"/>
    <property type="evidence" value="ECO:0007669"/>
    <property type="project" value="TreeGrafter"/>
</dbReference>
<name>A0A1C7NKU7_9FUNG</name>
<evidence type="ECO:0000256" key="3">
    <source>
        <dbReference type="ARBA" id="ARBA00008318"/>
    </source>
</evidence>
<evidence type="ECO:0000256" key="6">
    <source>
        <dbReference type="ARBA" id="ARBA00023242"/>
    </source>
</evidence>
<feature type="compositionally biased region" description="Acidic residues" evidence="8">
    <location>
        <begin position="727"/>
        <end position="743"/>
    </location>
</feature>
<comment type="subcellular location">
    <subcellularLocation>
        <location evidence="2">Cytoplasm</location>
    </subcellularLocation>
    <subcellularLocation>
        <location evidence="1">Nucleus</location>
    </subcellularLocation>
</comment>